<accession>A0A0J9XAI4</accession>
<dbReference type="Proteomes" id="UP000242525">
    <property type="component" value="Unassembled WGS sequence"/>
</dbReference>
<name>A0A0J9XAI4_GEOCN</name>
<keyword evidence="5" id="KW-0539">Nucleus</keyword>
<keyword evidence="4" id="KW-0804">Transcription</keyword>
<dbReference type="SUPFAM" id="SSF46785">
    <property type="entry name" value="Winged helix' DNA-binding domain"/>
    <property type="match status" value="1"/>
</dbReference>
<evidence type="ECO:0000256" key="5">
    <source>
        <dbReference type="ARBA" id="ARBA00023242"/>
    </source>
</evidence>
<feature type="domain" description="HSF-type DNA-binding" evidence="10">
    <location>
        <begin position="62"/>
        <end position="86"/>
    </location>
</feature>
<evidence type="ECO:0000313" key="11">
    <source>
        <dbReference type="EMBL" id="CDO53835.1"/>
    </source>
</evidence>
<sequence>MPELDMKSADSKSPIPPKVNQAAFIHKLYSMLEDDSIKHLITWTPSNTSFVISPGEEFSKVLAQYFKHTNPSSFVRQLNMYGFHKVNDSFNNTSGSENQWEFKHTSFKRGDVESLRAIKRRTSRTTVPNTSTPAMLNGSAKMGIPVPSTPPPLDTPQPSSPYTYPSVVYGPGYTHGYDSSLESRLSALEHSLFTLKTTNSLILSRYNSLVDSCKKSHTEMLKLMNLLARTAESPAHQHELNEIKTNLAALNYHNFEEFSHGSHQPPHPPAASNFIQKSEISYASSRERAPSIFYDPLAPIPNEPAGQSNPAPNMNTASHTPITNSGIIHRQSAPGILSYPKPPPANLASGSPATGEYNNAPLGNTANPNGGPLHHLHPPPPPQFQYPFGSGPSSNHQLPPTSTPYFYNDPSSLPRDQLPSRNQRPASFPFISPFSSRQSYSGGPLIPKDYYHRRHTSGDLLKSITSTPLPSASRHGSFASSTSSSEDKPRSVQSLLNPTTNSEDIGPERKKVKIEEKP</sequence>
<keyword evidence="2" id="KW-0805">Transcription regulation</keyword>
<comment type="caution">
    <text evidence="11">The sequence shown here is derived from an EMBL/GenBank/DDBJ whole genome shotgun (WGS) entry which is preliminary data.</text>
</comment>
<dbReference type="SMART" id="SM00415">
    <property type="entry name" value="HSF"/>
    <property type="match status" value="1"/>
</dbReference>
<evidence type="ECO:0000256" key="4">
    <source>
        <dbReference type="ARBA" id="ARBA00023163"/>
    </source>
</evidence>
<proteinExistence type="inferred from homology"/>
<evidence type="ECO:0000256" key="6">
    <source>
        <dbReference type="ARBA" id="ARBA00068818"/>
    </source>
</evidence>
<dbReference type="PANTHER" id="PTHR10015:SF396">
    <property type="entry name" value="FLOCCULATION SUPPRESSION PROTEIN"/>
    <property type="match status" value="1"/>
</dbReference>
<evidence type="ECO:0000259" key="10">
    <source>
        <dbReference type="PROSITE" id="PS00434"/>
    </source>
</evidence>
<evidence type="ECO:0000256" key="7">
    <source>
        <dbReference type="ARBA" id="ARBA00084017"/>
    </source>
</evidence>
<dbReference type="PRINTS" id="PR00056">
    <property type="entry name" value="HSFDOMAIN"/>
</dbReference>
<feature type="compositionally biased region" description="Low complexity" evidence="9">
    <location>
        <begin position="425"/>
        <end position="436"/>
    </location>
</feature>
<evidence type="ECO:0000256" key="3">
    <source>
        <dbReference type="ARBA" id="ARBA00023125"/>
    </source>
</evidence>
<gene>
    <name evidence="11" type="ORF">BN980_GECA06s00417g</name>
</gene>
<feature type="region of interest" description="Disordered" evidence="9">
    <location>
        <begin position="461"/>
        <end position="518"/>
    </location>
</feature>
<keyword evidence="3" id="KW-0238">DNA-binding</keyword>
<dbReference type="InterPro" id="IPR036390">
    <property type="entry name" value="WH_DNA-bd_sf"/>
</dbReference>
<evidence type="ECO:0000313" key="12">
    <source>
        <dbReference type="Proteomes" id="UP000242525"/>
    </source>
</evidence>
<dbReference type="GO" id="GO:0003700">
    <property type="term" value="F:DNA-binding transcription factor activity"/>
    <property type="evidence" value="ECO:0007669"/>
    <property type="project" value="InterPro"/>
</dbReference>
<organism evidence="11 12">
    <name type="scientific">Geotrichum candidum</name>
    <name type="common">Oospora lactis</name>
    <name type="synonym">Dipodascus geotrichum</name>
    <dbReference type="NCBI Taxonomy" id="1173061"/>
    <lineage>
        <taxon>Eukaryota</taxon>
        <taxon>Fungi</taxon>
        <taxon>Dikarya</taxon>
        <taxon>Ascomycota</taxon>
        <taxon>Saccharomycotina</taxon>
        <taxon>Dipodascomycetes</taxon>
        <taxon>Dipodascales</taxon>
        <taxon>Dipodascaceae</taxon>
        <taxon>Geotrichum</taxon>
    </lineage>
</organism>
<dbReference type="EMBL" id="CCBN010000006">
    <property type="protein sequence ID" value="CDO53835.1"/>
    <property type="molecule type" value="Genomic_DNA"/>
</dbReference>
<feature type="region of interest" description="Disordered" evidence="9">
    <location>
        <begin position="294"/>
        <end position="448"/>
    </location>
</feature>
<feature type="compositionally biased region" description="Polar residues" evidence="9">
    <location>
        <begin position="305"/>
        <end position="326"/>
    </location>
</feature>
<dbReference type="GO" id="GO:0043565">
    <property type="term" value="F:sequence-specific DNA binding"/>
    <property type="evidence" value="ECO:0007669"/>
    <property type="project" value="InterPro"/>
</dbReference>
<evidence type="ECO:0000256" key="9">
    <source>
        <dbReference type="SAM" id="MobiDB-lite"/>
    </source>
</evidence>
<reference evidence="11" key="1">
    <citation type="submission" date="2014-03" db="EMBL/GenBank/DDBJ databases">
        <authorList>
            <person name="Casaregola S."/>
        </authorList>
    </citation>
    <scope>NUCLEOTIDE SEQUENCE [LARGE SCALE GENOMIC DNA]</scope>
    <source>
        <strain evidence="11">CLIB 918</strain>
    </source>
</reference>
<dbReference type="InterPro" id="IPR000232">
    <property type="entry name" value="HSF_DNA-bd"/>
</dbReference>
<evidence type="ECO:0000256" key="8">
    <source>
        <dbReference type="RuleBase" id="RU004020"/>
    </source>
</evidence>
<dbReference type="OrthoDB" id="60033at2759"/>
<protein>
    <recommendedName>
        <fullName evidence="6">Heat shock transcription factor</fullName>
    </recommendedName>
    <alternativeName>
        <fullName evidence="7">Heat shock factor protein</fullName>
    </alternativeName>
</protein>
<dbReference type="Pfam" id="PF00447">
    <property type="entry name" value="HSF_DNA-bind"/>
    <property type="match status" value="1"/>
</dbReference>
<comment type="subcellular location">
    <subcellularLocation>
        <location evidence="1">Nucleus</location>
    </subcellularLocation>
</comment>
<dbReference type="Gene3D" id="1.10.10.10">
    <property type="entry name" value="Winged helix-like DNA-binding domain superfamily/Winged helix DNA-binding domain"/>
    <property type="match status" value="1"/>
</dbReference>
<evidence type="ECO:0000256" key="2">
    <source>
        <dbReference type="ARBA" id="ARBA00023015"/>
    </source>
</evidence>
<dbReference type="InterPro" id="IPR036388">
    <property type="entry name" value="WH-like_DNA-bd_sf"/>
</dbReference>
<dbReference type="STRING" id="1173061.A0A0J9XAI4"/>
<dbReference type="FunFam" id="1.10.10.10:FF:000027">
    <property type="entry name" value="Heat shock transcription factor 1"/>
    <property type="match status" value="1"/>
</dbReference>
<dbReference type="GO" id="GO:0005634">
    <property type="term" value="C:nucleus"/>
    <property type="evidence" value="ECO:0007669"/>
    <property type="project" value="UniProtKB-SubCell"/>
</dbReference>
<dbReference type="AlphaFoldDB" id="A0A0J9XAI4"/>
<evidence type="ECO:0000256" key="1">
    <source>
        <dbReference type="ARBA" id="ARBA00004123"/>
    </source>
</evidence>
<dbReference type="PANTHER" id="PTHR10015">
    <property type="entry name" value="HEAT SHOCK TRANSCRIPTION FACTOR"/>
    <property type="match status" value="1"/>
</dbReference>
<feature type="compositionally biased region" description="Polar residues" evidence="9">
    <location>
        <begin position="491"/>
        <end position="503"/>
    </location>
</feature>
<dbReference type="PROSITE" id="PS00434">
    <property type="entry name" value="HSF_DOMAIN"/>
    <property type="match status" value="1"/>
</dbReference>
<keyword evidence="12" id="KW-1185">Reference proteome</keyword>
<comment type="similarity">
    <text evidence="8">Belongs to the HSF family.</text>
</comment>
<feature type="compositionally biased region" description="Basic and acidic residues" evidence="9">
    <location>
        <begin position="506"/>
        <end position="518"/>
    </location>
</feature>
<feature type="compositionally biased region" description="Polar residues" evidence="9">
    <location>
        <begin position="391"/>
        <end position="411"/>
    </location>
</feature>